<proteinExistence type="inferred from homology"/>
<dbReference type="OrthoDB" id="9787654at2"/>
<evidence type="ECO:0000313" key="4">
    <source>
        <dbReference type="Proteomes" id="UP000007029"/>
    </source>
</evidence>
<accession>Q161W2</accession>
<dbReference type="HOGENOM" id="CLU_044590_3_0_5"/>
<dbReference type="PANTHER" id="PTHR43569">
    <property type="entry name" value="AMIDOHYDROLASE"/>
    <property type="match status" value="1"/>
</dbReference>
<dbReference type="GO" id="GO:0016787">
    <property type="term" value="F:hydrolase activity"/>
    <property type="evidence" value="ECO:0007669"/>
    <property type="project" value="InterPro"/>
</dbReference>
<feature type="domain" description="Amidohydrolase-related" evidence="2">
    <location>
        <begin position="3"/>
        <end position="279"/>
    </location>
</feature>
<dbReference type="InterPro" id="IPR006680">
    <property type="entry name" value="Amidohydro-rel"/>
</dbReference>
<comment type="similarity">
    <text evidence="1">Belongs to the metallo-dependent hydrolases superfamily.</text>
</comment>
<evidence type="ECO:0000259" key="2">
    <source>
        <dbReference type="Pfam" id="PF04909"/>
    </source>
</evidence>
<dbReference type="Proteomes" id="UP000007029">
    <property type="component" value="Chromosome"/>
</dbReference>
<dbReference type="SUPFAM" id="SSF51556">
    <property type="entry name" value="Metallo-dependent hydrolases"/>
    <property type="match status" value="1"/>
</dbReference>
<dbReference type="InterPro" id="IPR052350">
    <property type="entry name" value="Metallo-dep_Lactonases"/>
</dbReference>
<sequence>MKIDAHQHFWQPARGDYHWMPQDNATLNRAYAPDDLARILAAHDIDGTVLVQAAATLHETEYMLGLADASPFVKGVVGWIDFEDPSHLTHLERWARHPKFLGVRPMIQDIPDVDWMLRDDVQWAYAALIDLDLTFDALGFAQHIPNFLTIAQRYPALRVVFDHAMKPQIRDQRAGKDIFPAWAEGMRQLAQETSGMCKLSGLVTEADEGWQVEDLAPFAAHLLEVFGPDRVMWGSDWPVCRLQAEYDVWYGAAQTLTKGLSTDERTAIFGGTAARLYRLS</sequence>
<evidence type="ECO:0000313" key="3">
    <source>
        <dbReference type="EMBL" id="ABG33231.1"/>
    </source>
</evidence>
<dbReference type="KEGG" id="rde:RD1_3763"/>
<dbReference type="Gene3D" id="3.20.20.140">
    <property type="entry name" value="Metal-dependent hydrolases"/>
    <property type="match status" value="1"/>
</dbReference>
<protein>
    <recommendedName>
        <fullName evidence="2">Amidohydrolase-related domain-containing protein</fullName>
    </recommendedName>
</protein>
<dbReference type="EMBL" id="CP000362">
    <property type="protein sequence ID" value="ABG33231.1"/>
    <property type="molecule type" value="Genomic_DNA"/>
</dbReference>
<reference evidence="3 4" key="1">
    <citation type="journal article" date="2007" name="J. Bacteriol.">
        <title>The complete genome sequence of Roseobacter denitrificans reveals a mixotrophic rather than photosynthetic metabolism.</title>
        <authorList>
            <person name="Swingley W.D."/>
            <person name="Sadekar S."/>
            <person name="Mastrian S.D."/>
            <person name="Matthies H.J."/>
            <person name="Hao J."/>
            <person name="Ramos H."/>
            <person name="Acharya C.R."/>
            <person name="Conrad A.L."/>
            <person name="Taylor H.L."/>
            <person name="Dejesa L.C."/>
            <person name="Shah M.K."/>
            <person name="O'huallachain M.E."/>
            <person name="Lince M.T."/>
            <person name="Blankenship R.E."/>
            <person name="Beatty J.T."/>
            <person name="Touchman J.W."/>
        </authorList>
    </citation>
    <scope>NUCLEOTIDE SEQUENCE [LARGE SCALE GENOMIC DNA]</scope>
    <source>
        <strain evidence="4">ATCC 33942 / OCh 114</strain>
    </source>
</reference>
<dbReference type="STRING" id="375451.RD1_3763"/>
<dbReference type="InterPro" id="IPR032466">
    <property type="entry name" value="Metal_Hydrolase"/>
</dbReference>
<dbReference type="PANTHER" id="PTHR43569:SF2">
    <property type="entry name" value="AMIDOHYDROLASE-RELATED DOMAIN-CONTAINING PROTEIN"/>
    <property type="match status" value="1"/>
</dbReference>
<dbReference type="RefSeq" id="WP_011569842.1">
    <property type="nucleotide sequence ID" value="NC_008209.1"/>
</dbReference>
<organism evidence="3 4">
    <name type="scientific">Roseobacter denitrificans (strain ATCC 33942 / OCh 114)</name>
    <name type="common">Erythrobacter sp. (strain OCh 114)</name>
    <name type="synonym">Roseobacter denitrificans</name>
    <dbReference type="NCBI Taxonomy" id="375451"/>
    <lineage>
        <taxon>Bacteria</taxon>
        <taxon>Pseudomonadati</taxon>
        <taxon>Pseudomonadota</taxon>
        <taxon>Alphaproteobacteria</taxon>
        <taxon>Rhodobacterales</taxon>
        <taxon>Roseobacteraceae</taxon>
        <taxon>Roseobacter</taxon>
    </lineage>
</organism>
<dbReference type="AlphaFoldDB" id="Q161W2"/>
<keyword evidence="4" id="KW-1185">Reference proteome</keyword>
<dbReference type="eggNOG" id="COG3618">
    <property type="taxonomic scope" value="Bacteria"/>
</dbReference>
<evidence type="ECO:0000256" key="1">
    <source>
        <dbReference type="ARBA" id="ARBA00038310"/>
    </source>
</evidence>
<dbReference type="Pfam" id="PF04909">
    <property type="entry name" value="Amidohydro_2"/>
    <property type="match status" value="1"/>
</dbReference>
<name>Q161W2_ROSDO</name>
<gene>
    <name evidence="3" type="ordered locus">RD1_3763</name>
</gene>